<evidence type="ECO:0000313" key="3">
    <source>
        <dbReference type="Proteomes" id="UP000054270"/>
    </source>
</evidence>
<feature type="domain" description="Arrestin-like N-terminal" evidence="1">
    <location>
        <begin position="94"/>
        <end position="227"/>
    </location>
</feature>
<keyword evidence="3" id="KW-1185">Reference proteome</keyword>
<name>A0A0D2NBA9_HYPSF</name>
<dbReference type="OMA" id="HISETLW"/>
<dbReference type="OrthoDB" id="3262423at2759"/>
<reference evidence="3" key="1">
    <citation type="submission" date="2014-04" db="EMBL/GenBank/DDBJ databases">
        <title>Evolutionary Origins and Diversification of the Mycorrhizal Mutualists.</title>
        <authorList>
            <consortium name="DOE Joint Genome Institute"/>
            <consortium name="Mycorrhizal Genomics Consortium"/>
            <person name="Kohler A."/>
            <person name="Kuo A."/>
            <person name="Nagy L.G."/>
            <person name="Floudas D."/>
            <person name="Copeland A."/>
            <person name="Barry K.W."/>
            <person name="Cichocki N."/>
            <person name="Veneault-Fourrey C."/>
            <person name="LaButti K."/>
            <person name="Lindquist E.A."/>
            <person name="Lipzen A."/>
            <person name="Lundell T."/>
            <person name="Morin E."/>
            <person name="Murat C."/>
            <person name="Riley R."/>
            <person name="Ohm R."/>
            <person name="Sun H."/>
            <person name="Tunlid A."/>
            <person name="Henrissat B."/>
            <person name="Grigoriev I.V."/>
            <person name="Hibbett D.S."/>
            <person name="Martin F."/>
        </authorList>
    </citation>
    <scope>NUCLEOTIDE SEQUENCE [LARGE SCALE GENOMIC DNA]</scope>
    <source>
        <strain evidence="3">FD-334 SS-4</strain>
    </source>
</reference>
<dbReference type="EMBL" id="KN817621">
    <property type="protein sequence ID" value="KJA16444.1"/>
    <property type="molecule type" value="Genomic_DNA"/>
</dbReference>
<accession>A0A0D2NBA9</accession>
<dbReference type="Gene3D" id="2.60.40.640">
    <property type="match status" value="1"/>
</dbReference>
<organism evidence="2 3">
    <name type="scientific">Hypholoma sublateritium (strain FD-334 SS-4)</name>
    <dbReference type="NCBI Taxonomy" id="945553"/>
    <lineage>
        <taxon>Eukaryota</taxon>
        <taxon>Fungi</taxon>
        <taxon>Dikarya</taxon>
        <taxon>Basidiomycota</taxon>
        <taxon>Agaricomycotina</taxon>
        <taxon>Agaricomycetes</taxon>
        <taxon>Agaricomycetidae</taxon>
        <taxon>Agaricales</taxon>
        <taxon>Agaricineae</taxon>
        <taxon>Strophariaceae</taxon>
        <taxon>Hypholoma</taxon>
    </lineage>
</organism>
<dbReference type="Proteomes" id="UP000054270">
    <property type="component" value="Unassembled WGS sequence"/>
</dbReference>
<dbReference type="Pfam" id="PF00339">
    <property type="entry name" value="Arrestin_N"/>
    <property type="match status" value="1"/>
</dbReference>
<protein>
    <recommendedName>
        <fullName evidence="1">Arrestin-like N-terminal domain-containing protein</fullName>
    </recommendedName>
</protein>
<dbReference type="SUPFAM" id="SSF81296">
    <property type="entry name" value="E set domains"/>
    <property type="match status" value="1"/>
</dbReference>
<dbReference type="InterPro" id="IPR011021">
    <property type="entry name" value="Arrestin-like_N"/>
</dbReference>
<dbReference type="InterPro" id="IPR014752">
    <property type="entry name" value="Arrestin-like_C"/>
</dbReference>
<gene>
    <name evidence="2" type="ORF">HYPSUDRAFT_71366</name>
</gene>
<dbReference type="AlphaFoldDB" id="A0A0D2NBA9"/>
<evidence type="ECO:0000259" key="1">
    <source>
        <dbReference type="Pfam" id="PF00339"/>
    </source>
</evidence>
<proteinExistence type="predicted"/>
<sequence>MSTAVPVEPPTYHSLDTSAAYANTTQNDDFGAPVLGDDLPEYGTLVPSGPVRSSTARLTSVPERTLPKEFTYKIESKGKPIVVLNILAPAAISKNIPTFSGQEPIKGNVRLSLDKPEAVQSIVLSVAGSYITGVEDEKTTFLRILHPLWAQGEDSRRIVPPGSSSEVVRSDAKLQGNYTWSFALDIPAELTLPATNSGIVSFCPPQTFSERTMHGSISYFVTVKVKRGRLRADYKIAVPIGYIPITRPPVFPPLRLISYREGTPLLGPDIDPEGWLALEPVQIEGMLFKVRPVNVTCTLFVANPLSYTRGSVIPLYMRLTSESQQAVDLLRAPKAISVCLQRRIVFRVPQKMLKNPENLHTTQGKDMRDITGAVWWSPAQVNDDTLSSEEHIRHVQGELHLGSDLKPSSAMPYFRIEYSVVLYPFSTIGLETSGSEKHLLQEQKIEIVTSFAPGPRAVRAAPPGYEADSNALGLVEAPIGMLSSTGFL</sequence>
<evidence type="ECO:0000313" key="2">
    <source>
        <dbReference type="EMBL" id="KJA16444.1"/>
    </source>
</evidence>
<dbReference type="InterPro" id="IPR014756">
    <property type="entry name" value="Ig_E-set"/>
</dbReference>